<name>A0AC34F4W8_9BILA</name>
<evidence type="ECO:0000313" key="1">
    <source>
        <dbReference type="Proteomes" id="UP000887579"/>
    </source>
</evidence>
<accession>A0AC34F4W8</accession>
<dbReference type="Proteomes" id="UP000887579">
    <property type="component" value="Unplaced"/>
</dbReference>
<evidence type="ECO:0000313" key="2">
    <source>
        <dbReference type="WBParaSite" id="ES5_v2.g12036.t1"/>
    </source>
</evidence>
<protein>
    <submittedName>
        <fullName evidence="2">Protein F37C4.5</fullName>
    </submittedName>
</protein>
<reference evidence="2" key="1">
    <citation type="submission" date="2022-11" db="UniProtKB">
        <authorList>
            <consortium name="WormBaseParasite"/>
        </authorList>
    </citation>
    <scope>IDENTIFICATION</scope>
</reference>
<sequence>MSEQQRSTLSLNARDIPIKSVTVFTDRAEVNRNFRVSLKPGLNEIRLENVAGSIEQHSIRVDGQGPAAIHEVKFESKPLNIENSDLPKVKELTTKLKEVEAEAQKERDLQSIYNARIEALNNAVKTIGQSSTKGDSSNLVNFNETAEASLESFFDYHERKSIELKAKTRVVDERIRTLDLEIQRLNDEINQYRWNMGTKNTISIELENQMEEGNAEVDLDVSYQVYGARWSPSYDIRVKSKLDTHRMDISYFGSVQQQTGEDWNDIELSLSTAQPGLGGDLPKLGTTVVQFFRPPPPQAPQPQQMYAMRTCMAAPAADEMMGGAARKMKRAVVTAEENVLSTTFTIPVRKTIPSDPAEHKVTITIEKLTAYLHYHCVPKKDTNVFLLATVVNDTDYPILAGPASVYVNNSMSAMINLKSTSCGEKLECPLGVDKTVKVIYKPTHKFQTQVGMINKNSSSGNEQRIIVKNTKRSESVLITLHEPIPKSSDEKIKVRMYSPDLPKPKDTKTEEDIRIVHLPSVGVELDDLHNLLWTEVIQPEHEKEFIVKWAVEYPHNETVEYVERSQHE</sequence>
<dbReference type="WBParaSite" id="ES5_v2.g12036.t1">
    <property type="protein sequence ID" value="ES5_v2.g12036.t1"/>
    <property type="gene ID" value="ES5_v2.g12036"/>
</dbReference>
<proteinExistence type="predicted"/>
<organism evidence="1 2">
    <name type="scientific">Panagrolaimus sp. ES5</name>
    <dbReference type="NCBI Taxonomy" id="591445"/>
    <lineage>
        <taxon>Eukaryota</taxon>
        <taxon>Metazoa</taxon>
        <taxon>Ecdysozoa</taxon>
        <taxon>Nematoda</taxon>
        <taxon>Chromadorea</taxon>
        <taxon>Rhabditida</taxon>
        <taxon>Tylenchina</taxon>
        <taxon>Panagrolaimomorpha</taxon>
        <taxon>Panagrolaimoidea</taxon>
        <taxon>Panagrolaimidae</taxon>
        <taxon>Panagrolaimus</taxon>
    </lineage>
</organism>